<organism evidence="2 3">
    <name type="scientific">Lepeophtheirus salmonis</name>
    <name type="common">Salmon louse</name>
    <name type="synonym">Caligus salmonis</name>
    <dbReference type="NCBI Taxonomy" id="72036"/>
    <lineage>
        <taxon>Eukaryota</taxon>
        <taxon>Metazoa</taxon>
        <taxon>Ecdysozoa</taxon>
        <taxon>Arthropoda</taxon>
        <taxon>Crustacea</taxon>
        <taxon>Multicrustacea</taxon>
        <taxon>Hexanauplia</taxon>
        <taxon>Copepoda</taxon>
        <taxon>Siphonostomatoida</taxon>
        <taxon>Caligidae</taxon>
        <taxon>Lepeophtheirus</taxon>
    </lineage>
</organism>
<evidence type="ECO:0000313" key="2">
    <source>
        <dbReference type="EMBL" id="CAF3013656.1"/>
    </source>
</evidence>
<feature type="compositionally biased region" description="Polar residues" evidence="1">
    <location>
        <begin position="50"/>
        <end position="60"/>
    </location>
</feature>
<keyword evidence="3" id="KW-1185">Reference proteome</keyword>
<accession>A0A7R8D352</accession>
<reference evidence="2" key="1">
    <citation type="submission" date="2021-02" db="EMBL/GenBank/DDBJ databases">
        <authorList>
            <person name="Bekaert M."/>
        </authorList>
    </citation>
    <scope>NUCLEOTIDE SEQUENCE</scope>
    <source>
        <strain evidence="2">IoA-00</strain>
    </source>
</reference>
<feature type="compositionally biased region" description="Low complexity" evidence="1">
    <location>
        <begin position="28"/>
        <end position="43"/>
    </location>
</feature>
<dbReference type="AlphaFoldDB" id="A0A7R8D352"/>
<gene>
    <name evidence="2" type="ORF">LSAA_13758</name>
</gene>
<protein>
    <submittedName>
        <fullName evidence="2">(salmon louse) hypothetical protein</fullName>
    </submittedName>
</protein>
<feature type="region of interest" description="Disordered" evidence="1">
    <location>
        <begin position="1"/>
        <end position="68"/>
    </location>
</feature>
<evidence type="ECO:0000313" key="3">
    <source>
        <dbReference type="Proteomes" id="UP000675881"/>
    </source>
</evidence>
<evidence type="ECO:0000256" key="1">
    <source>
        <dbReference type="SAM" id="MobiDB-lite"/>
    </source>
</evidence>
<feature type="compositionally biased region" description="Basic residues" evidence="1">
    <location>
        <begin position="15"/>
        <end position="24"/>
    </location>
</feature>
<dbReference type="EMBL" id="HG994587">
    <property type="protein sequence ID" value="CAF3013656.1"/>
    <property type="molecule type" value="Genomic_DNA"/>
</dbReference>
<feature type="region of interest" description="Disordered" evidence="1">
    <location>
        <begin position="139"/>
        <end position="163"/>
    </location>
</feature>
<proteinExistence type="predicted"/>
<sequence>MNAWGDDVSPIPHKPPNHHYHPLTHPKSSSGTPPHPSLSSSTLDKADQMLKSTESLSSKKGVSLRSRSELIGGEKLEELKQHALSAQKFRLQQELERRRHIEELRLRDTDKRHQVEERKKALEEAERDRRVALLRKNKEREERIEPKKTSTESNELRVWKFNT</sequence>
<dbReference type="Proteomes" id="UP000675881">
    <property type="component" value="Chromosome 8"/>
</dbReference>
<name>A0A7R8D352_LEPSM</name>